<dbReference type="InterPro" id="IPR052897">
    <property type="entry name" value="Sec-Metab_Biosynth_Hydrolase"/>
</dbReference>
<reference evidence="2 3" key="1">
    <citation type="journal article" date="2023" name="IMA Fungus">
        <title>Comparative genomic study of the Penicillium genus elucidates a diverse pangenome and 15 lateral gene transfer events.</title>
        <authorList>
            <person name="Petersen C."/>
            <person name="Sorensen T."/>
            <person name="Nielsen M.R."/>
            <person name="Sondergaard T.E."/>
            <person name="Sorensen J.L."/>
            <person name="Fitzpatrick D.A."/>
            <person name="Frisvad J.C."/>
            <person name="Nielsen K.L."/>
        </authorList>
    </citation>
    <scope>NUCLEOTIDE SEQUENCE [LARGE SCALE GENOMIC DNA]</scope>
    <source>
        <strain evidence="2 3">IBT 35679</strain>
    </source>
</reference>
<dbReference type="GO" id="GO:0017000">
    <property type="term" value="P:antibiotic biosynthetic process"/>
    <property type="evidence" value="ECO:0007669"/>
    <property type="project" value="UniProtKB-ARBA"/>
</dbReference>
<dbReference type="EMBL" id="JAQIZZ010000007">
    <property type="protein sequence ID" value="KAJ5532283.1"/>
    <property type="molecule type" value="Genomic_DNA"/>
</dbReference>
<evidence type="ECO:0000259" key="1">
    <source>
        <dbReference type="Pfam" id="PF12697"/>
    </source>
</evidence>
<dbReference type="Proteomes" id="UP001220324">
    <property type="component" value="Unassembled WGS sequence"/>
</dbReference>
<comment type="caution">
    <text evidence="2">The sequence shown here is derived from an EMBL/GenBank/DDBJ whole genome shotgun (WGS) entry which is preliminary data.</text>
</comment>
<evidence type="ECO:0000313" key="3">
    <source>
        <dbReference type="Proteomes" id="UP001220324"/>
    </source>
</evidence>
<organism evidence="2 3">
    <name type="scientific">Penicillium frequentans</name>
    <dbReference type="NCBI Taxonomy" id="3151616"/>
    <lineage>
        <taxon>Eukaryota</taxon>
        <taxon>Fungi</taxon>
        <taxon>Dikarya</taxon>
        <taxon>Ascomycota</taxon>
        <taxon>Pezizomycotina</taxon>
        <taxon>Eurotiomycetes</taxon>
        <taxon>Eurotiomycetidae</taxon>
        <taxon>Eurotiales</taxon>
        <taxon>Aspergillaceae</taxon>
        <taxon>Penicillium</taxon>
    </lineage>
</organism>
<dbReference type="InterPro" id="IPR000073">
    <property type="entry name" value="AB_hydrolase_1"/>
</dbReference>
<dbReference type="InterPro" id="IPR029058">
    <property type="entry name" value="AB_hydrolase_fold"/>
</dbReference>
<dbReference type="PANTHER" id="PTHR37017:SF10">
    <property type="entry name" value="AB HYDROLASE-1 DOMAIN-CONTAINING PROTEIN"/>
    <property type="match status" value="1"/>
</dbReference>
<sequence>MSSLPTIVLVHGAWHTPANYSTYVNALQKQGFQVHCPRLPTSSNARPPTAFLPEDVACVKELVNTLIDDGQRVLMIMHSYGGAVGSSAVEGLSLSERKASGKPGGVIHLLYLCAYILPTGYSMWNIVREAKFEKVLDEYMTTTTDGLTMPKEPALSFFSGKADQATVDKALETLVWFPSRVLKDPTTGCAWKTIPTTYIRTLQDFGVPAVYQDIMLAKVQEEGVVVKTEVYDADHSIFITMEREMVQAAINAAADERNTM</sequence>
<dbReference type="AlphaFoldDB" id="A0AAD6CNR3"/>
<gene>
    <name evidence="2" type="ORF">N7494_008835</name>
</gene>
<evidence type="ECO:0000313" key="2">
    <source>
        <dbReference type="EMBL" id="KAJ5532283.1"/>
    </source>
</evidence>
<protein>
    <recommendedName>
        <fullName evidence="1">AB hydrolase-1 domain-containing protein</fullName>
    </recommendedName>
</protein>
<proteinExistence type="predicted"/>
<feature type="domain" description="AB hydrolase-1" evidence="1">
    <location>
        <begin position="7"/>
        <end position="247"/>
    </location>
</feature>
<dbReference type="Gene3D" id="3.40.50.1820">
    <property type="entry name" value="alpha/beta hydrolase"/>
    <property type="match status" value="1"/>
</dbReference>
<name>A0AAD6CNR3_9EURO</name>
<keyword evidence="3" id="KW-1185">Reference proteome</keyword>
<dbReference type="Pfam" id="PF12697">
    <property type="entry name" value="Abhydrolase_6"/>
    <property type="match status" value="1"/>
</dbReference>
<dbReference type="GO" id="GO:0072330">
    <property type="term" value="P:monocarboxylic acid biosynthetic process"/>
    <property type="evidence" value="ECO:0007669"/>
    <property type="project" value="UniProtKB-ARBA"/>
</dbReference>
<accession>A0AAD6CNR3</accession>
<dbReference type="SUPFAM" id="SSF53474">
    <property type="entry name" value="alpha/beta-Hydrolases"/>
    <property type="match status" value="1"/>
</dbReference>
<dbReference type="PANTHER" id="PTHR37017">
    <property type="entry name" value="AB HYDROLASE-1 DOMAIN-CONTAINING PROTEIN-RELATED"/>
    <property type="match status" value="1"/>
</dbReference>